<sequence>MKRLLSAVVDRAKRLMGSSASDTAGRDASAGDDSPDLYECEGCGTVFITEPNECSTCEDDDFANVGKFE</sequence>
<dbReference type="AlphaFoldDB" id="A0ABD5Q3S3"/>
<protein>
    <recommendedName>
        <fullName evidence="3">Small CPxCG-related zinc finger protein</fullName>
    </recommendedName>
</protein>
<evidence type="ECO:0000313" key="2">
    <source>
        <dbReference type="Proteomes" id="UP001595945"/>
    </source>
</evidence>
<dbReference type="EMBL" id="JBHSHT010000002">
    <property type="protein sequence ID" value="MFC4825166.1"/>
    <property type="molecule type" value="Genomic_DNA"/>
</dbReference>
<gene>
    <name evidence="1" type="ORF">ACFO9K_12950</name>
</gene>
<evidence type="ECO:0008006" key="3">
    <source>
        <dbReference type="Google" id="ProtNLM"/>
    </source>
</evidence>
<dbReference type="Proteomes" id="UP001595945">
    <property type="component" value="Unassembled WGS sequence"/>
</dbReference>
<comment type="caution">
    <text evidence="1">The sequence shown here is derived from an EMBL/GenBank/DDBJ whole genome shotgun (WGS) entry which is preliminary data.</text>
</comment>
<evidence type="ECO:0000313" key="1">
    <source>
        <dbReference type="EMBL" id="MFC4825166.1"/>
    </source>
</evidence>
<keyword evidence="2" id="KW-1185">Reference proteome</keyword>
<name>A0ABD5Q3S3_9EURY</name>
<accession>A0ABD5Q3S3</accession>
<dbReference type="GeneID" id="73044124"/>
<reference evidence="1 2" key="1">
    <citation type="journal article" date="2019" name="Int. J. Syst. Evol. Microbiol.">
        <title>The Global Catalogue of Microorganisms (GCM) 10K type strain sequencing project: providing services to taxonomists for standard genome sequencing and annotation.</title>
        <authorList>
            <consortium name="The Broad Institute Genomics Platform"/>
            <consortium name="The Broad Institute Genome Sequencing Center for Infectious Disease"/>
            <person name="Wu L."/>
            <person name="Ma J."/>
        </authorList>
    </citation>
    <scope>NUCLEOTIDE SEQUENCE [LARGE SCALE GENOMIC DNA]</scope>
    <source>
        <strain evidence="1 2">XZYJ18</strain>
    </source>
</reference>
<proteinExistence type="predicted"/>
<dbReference type="RefSeq" id="WP_254269137.1">
    <property type="nucleotide sequence ID" value="NZ_CP100400.1"/>
</dbReference>
<organism evidence="1 2">
    <name type="scientific">Halorussus aquaticus</name>
    <dbReference type="NCBI Taxonomy" id="2953748"/>
    <lineage>
        <taxon>Archaea</taxon>
        <taxon>Methanobacteriati</taxon>
        <taxon>Methanobacteriota</taxon>
        <taxon>Stenosarchaea group</taxon>
        <taxon>Halobacteria</taxon>
        <taxon>Halobacteriales</taxon>
        <taxon>Haladaptataceae</taxon>
        <taxon>Halorussus</taxon>
    </lineage>
</organism>